<sequence length="155" mass="15983">MAISLTSPITGAAVTGLTSPTYTVAVDTPPNTWSKQWAVTALGGTQTGVDTSSSASRPFTLTAYRPQSLKTLNTVDSTGVVRVVGFNTYGFLVRKGMTPLAGQASKTSQFRLEASIPAGADTADQPNINAATSCTIGALWQQADGIATTLRTGVL</sequence>
<organism evidence="1">
    <name type="scientific">Leviviridae sp</name>
    <dbReference type="NCBI Taxonomy" id="2027243"/>
    <lineage>
        <taxon>Viruses</taxon>
        <taxon>Riboviria</taxon>
        <taxon>Orthornavirae</taxon>
        <taxon>Lenarviricota</taxon>
        <taxon>Leviviricetes</taxon>
        <taxon>Norzivirales</taxon>
        <taxon>Fiersviridae</taxon>
    </lineage>
</organism>
<protein>
    <submittedName>
        <fullName evidence="1">Uncharacterized protein</fullName>
    </submittedName>
</protein>
<gene>
    <name evidence="1" type="ORF">H1BulkLitter4157_000003</name>
</gene>
<evidence type="ECO:0000313" key="1">
    <source>
        <dbReference type="EMBL" id="QDH90428.1"/>
    </source>
</evidence>
<proteinExistence type="predicted"/>
<dbReference type="EMBL" id="MN035531">
    <property type="protein sequence ID" value="QDH90428.1"/>
    <property type="molecule type" value="Genomic_RNA"/>
</dbReference>
<reference evidence="1" key="1">
    <citation type="submission" date="2019-05" db="EMBL/GenBank/DDBJ databases">
        <title>Metatranscriptomic reconstruction reveals RNA viruses with the potential to shape carbon cycling in soil.</title>
        <authorList>
            <person name="Starr E.P."/>
            <person name="Nuccio E."/>
            <person name="Pett-Ridge J."/>
            <person name="Banfield J.F."/>
            <person name="Firestone M.K."/>
        </authorList>
    </citation>
    <scope>NUCLEOTIDE SEQUENCE</scope>
    <source>
        <strain evidence="1">H1_Bulk_Litter_4_scaffold_157</strain>
    </source>
</reference>
<accession>A0A514D9Y9</accession>
<name>A0A514D9Y9_9VIRU</name>